<dbReference type="PANTHER" id="PTHR43677:SF4">
    <property type="entry name" value="QUINONE OXIDOREDUCTASE-LIKE PROTEIN 2"/>
    <property type="match status" value="1"/>
</dbReference>
<dbReference type="SUPFAM" id="SSF50129">
    <property type="entry name" value="GroES-like"/>
    <property type="match status" value="1"/>
</dbReference>
<dbReference type="InterPro" id="IPR051397">
    <property type="entry name" value="Zn-ADH-like_protein"/>
</dbReference>
<dbReference type="GO" id="GO:0016491">
    <property type="term" value="F:oxidoreductase activity"/>
    <property type="evidence" value="ECO:0007669"/>
    <property type="project" value="InterPro"/>
</dbReference>
<sequence>MKAAIYEVNGDPENLRIADIDDPVPGRHDVLIGVHAISIEGGDVLTRRRVPAQSGGDVVGYAGAGVVVAVGSGVVAISPGDRVAAFNWSGSHAELWSVPETFVYRVPFGLDLRIAATIPVAFGTAGDALFEFGGLLKDECVLVRGATGGVGIAAVQLAARNGSRVIATTSTNDLARQLTALGAEHVINYRSSDLTGETLALTDGRGVDLLIDLAGGSGLTDLISAVRYRGRISVVGASSGEPTTIEFGQLVSRSLSVFGISFGQEMHLPRAHRLVETYLEEAAAGLVKMPIERCYPLAEVGAAHRHAEFGHPFGRVIMTTF</sequence>
<name>A0A1G4WBI7_9MYCO</name>
<dbReference type="InterPro" id="IPR020843">
    <property type="entry name" value="ER"/>
</dbReference>
<dbReference type="SMART" id="SM00829">
    <property type="entry name" value="PKS_ER"/>
    <property type="match status" value="1"/>
</dbReference>
<evidence type="ECO:0000313" key="2">
    <source>
        <dbReference type="EMBL" id="SCX19283.1"/>
    </source>
</evidence>
<evidence type="ECO:0000313" key="3">
    <source>
        <dbReference type="Proteomes" id="UP000199707"/>
    </source>
</evidence>
<gene>
    <name evidence="2" type="ORF">SAMN02799620_02654</name>
</gene>
<dbReference type="Pfam" id="PF08240">
    <property type="entry name" value="ADH_N"/>
    <property type="match status" value="1"/>
</dbReference>
<dbReference type="InterPro" id="IPR036291">
    <property type="entry name" value="NAD(P)-bd_dom_sf"/>
</dbReference>
<reference evidence="3" key="1">
    <citation type="submission" date="2016-10" db="EMBL/GenBank/DDBJ databases">
        <authorList>
            <person name="Varghese N."/>
            <person name="Submissions S."/>
        </authorList>
    </citation>
    <scope>NUCLEOTIDE SEQUENCE [LARGE SCALE GENOMIC DNA]</scope>
    <source>
        <strain evidence="3">UNC267MFSha1.1M11</strain>
    </source>
</reference>
<dbReference type="InterPro" id="IPR013149">
    <property type="entry name" value="ADH-like_C"/>
</dbReference>
<proteinExistence type="predicted"/>
<dbReference type="InterPro" id="IPR013154">
    <property type="entry name" value="ADH-like_N"/>
</dbReference>
<evidence type="ECO:0000259" key="1">
    <source>
        <dbReference type="SMART" id="SM00829"/>
    </source>
</evidence>
<dbReference type="InterPro" id="IPR011032">
    <property type="entry name" value="GroES-like_sf"/>
</dbReference>
<dbReference type="Gene3D" id="3.40.50.720">
    <property type="entry name" value="NAD(P)-binding Rossmann-like Domain"/>
    <property type="match status" value="1"/>
</dbReference>
<dbReference type="STRING" id="1502745.SAMN02799620_02654"/>
<dbReference type="Proteomes" id="UP000199707">
    <property type="component" value="Unassembled WGS sequence"/>
</dbReference>
<dbReference type="Pfam" id="PF00107">
    <property type="entry name" value="ADH_zinc_N"/>
    <property type="match status" value="1"/>
</dbReference>
<accession>A0A1G4WBI7</accession>
<dbReference type="AlphaFoldDB" id="A0A1G4WBI7"/>
<dbReference type="Gene3D" id="3.90.180.10">
    <property type="entry name" value="Medium-chain alcohol dehydrogenases, catalytic domain"/>
    <property type="match status" value="1"/>
</dbReference>
<dbReference type="EMBL" id="FMUB01000005">
    <property type="protein sequence ID" value="SCX19283.1"/>
    <property type="molecule type" value="Genomic_DNA"/>
</dbReference>
<dbReference type="RefSeq" id="WP_090357530.1">
    <property type="nucleotide sequence ID" value="NZ_FMUB01000005.1"/>
</dbReference>
<feature type="domain" description="Enoyl reductase (ER)" evidence="1">
    <location>
        <begin position="10"/>
        <end position="318"/>
    </location>
</feature>
<protein>
    <submittedName>
        <fullName evidence="2">NADPH:quinone reductase</fullName>
    </submittedName>
</protein>
<dbReference type="PANTHER" id="PTHR43677">
    <property type="entry name" value="SHORT-CHAIN DEHYDROGENASE/REDUCTASE"/>
    <property type="match status" value="1"/>
</dbReference>
<dbReference type="SUPFAM" id="SSF51735">
    <property type="entry name" value="NAD(P)-binding Rossmann-fold domains"/>
    <property type="match status" value="1"/>
</dbReference>
<organism evidence="2 3">
    <name type="scientific">Mycolicibacterium fluoranthenivorans</name>
    <dbReference type="NCBI Taxonomy" id="258505"/>
    <lineage>
        <taxon>Bacteria</taxon>
        <taxon>Bacillati</taxon>
        <taxon>Actinomycetota</taxon>
        <taxon>Actinomycetes</taxon>
        <taxon>Mycobacteriales</taxon>
        <taxon>Mycobacteriaceae</taxon>
        <taxon>Mycolicibacterium</taxon>
    </lineage>
</organism>